<dbReference type="AlphaFoldDB" id="A0A5C3QJM1"/>
<evidence type="ECO:0000313" key="4">
    <source>
        <dbReference type="EMBL" id="TFL02215.1"/>
    </source>
</evidence>
<evidence type="ECO:0000313" key="5">
    <source>
        <dbReference type="Proteomes" id="UP000305067"/>
    </source>
</evidence>
<dbReference type="STRING" id="1884261.A0A5C3QJM1"/>
<dbReference type="EMBL" id="ML178823">
    <property type="protein sequence ID" value="TFL02215.1"/>
    <property type="molecule type" value="Genomic_DNA"/>
</dbReference>
<protein>
    <submittedName>
        <fullName evidence="4">Uncharacterized protein</fullName>
    </submittedName>
</protein>
<dbReference type="InterPro" id="IPR025340">
    <property type="entry name" value="DUF4246"/>
</dbReference>
<evidence type="ECO:0000259" key="3">
    <source>
        <dbReference type="Pfam" id="PF21666"/>
    </source>
</evidence>
<dbReference type="Pfam" id="PF21666">
    <property type="entry name" value="DUF4246_N"/>
    <property type="match status" value="1"/>
</dbReference>
<evidence type="ECO:0000256" key="1">
    <source>
        <dbReference type="SAM" id="MobiDB-lite"/>
    </source>
</evidence>
<organism evidence="4 5">
    <name type="scientific">Pterulicium gracile</name>
    <dbReference type="NCBI Taxonomy" id="1884261"/>
    <lineage>
        <taxon>Eukaryota</taxon>
        <taxon>Fungi</taxon>
        <taxon>Dikarya</taxon>
        <taxon>Basidiomycota</taxon>
        <taxon>Agaricomycotina</taxon>
        <taxon>Agaricomycetes</taxon>
        <taxon>Agaricomycetidae</taxon>
        <taxon>Agaricales</taxon>
        <taxon>Pleurotineae</taxon>
        <taxon>Pterulaceae</taxon>
        <taxon>Pterulicium</taxon>
    </lineage>
</organism>
<feature type="domain" description="DUF4246" evidence="2">
    <location>
        <begin position="113"/>
        <end position="524"/>
    </location>
</feature>
<dbReference type="InterPro" id="IPR049192">
    <property type="entry name" value="DUF4246_C"/>
</dbReference>
<sequence>MARTTFIAKQRPIQPRPDDGVARSCGYAQDNGQHEWEAFPHPFLKIDVNDNERTLSDLPRAVVELRMCAMSNEIREKERWWEKMQDPDILAKWTKEVEEQELSVDLTQRLSPQMINYVFQELEGYAALRDPRTGIQPACFERVWRSDTLVSPELRGRLLAAVALLESTSTPDWHPGSDGKVLDLVHPSLYPLVYGKTCSWDVDKQDLRPLDPPRPMEESDGSHLSQEFCWLPSDFSIAEDGTARLASSYINNVDPSTQAGKMLVPAIVSLVGIAVPLWEPVLGELRSPLSPMRLQQLGTDENYWEAKRYAAIQCIWKDKEPPYPEPEEEEYVDRDDEWFGQQVDQMDLPEALEAYDGALQSIVKEKVNLKGSTIQVIVKLANIVLTPEKPNYGGGTWHVEGMENEHIVSTFIYYYDEHNVTPSTLSFRTATNAPTPHCQDDTYCMERVYGIERGQSRVQPRGSVTTCQHRSLAFPNIYQHCVSPFKLADPSRPGHRKIVALFLVDPTLRIPSATDVPPQQMYMYEDVLLRGVDSEFGKALPAELRDIVAEKLRVDAAKMSREEAEDVRERFMAERTKAANGFEGAGTPLFAMQFNMCEH</sequence>
<reference evidence="4 5" key="1">
    <citation type="journal article" date="2019" name="Nat. Ecol. Evol.">
        <title>Megaphylogeny resolves global patterns of mushroom evolution.</title>
        <authorList>
            <person name="Varga T."/>
            <person name="Krizsan K."/>
            <person name="Foldi C."/>
            <person name="Dima B."/>
            <person name="Sanchez-Garcia M."/>
            <person name="Sanchez-Ramirez S."/>
            <person name="Szollosi G.J."/>
            <person name="Szarkandi J.G."/>
            <person name="Papp V."/>
            <person name="Albert L."/>
            <person name="Andreopoulos W."/>
            <person name="Angelini C."/>
            <person name="Antonin V."/>
            <person name="Barry K.W."/>
            <person name="Bougher N.L."/>
            <person name="Buchanan P."/>
            <person name="Buyck B."/>
            <person name="Bense V."/>
            <person name="Catcheside P."/>
            <person name="Chovatia M."/>
            <person name="Cooper J."/>
            <person name="Damon W."/>
            <person name="Desjardin D."/>
            <person name="Finy P."/>
            <person name="Geml J."/>
            <person name="Haridas S."/>
            <person name="Hughes K."/>
            <person name="Justo A."/>
            <person name="Karasinski D."/>
            <person name="Kautmanova I."/>
            <person name="Kiss B."/>
            <person name="Kocsube S."/>
            <person name="Kotiranta H."/>
            <person name="LaButti K.M."/>
            <person name="Lechner B.E."/>
            <person name="Liimatainen K."/>
            <person name="Lipzen A."/>
            <person name="Lukacs Z."/>
            <person name="Mihaltcheva S."/>
            <person name="Morgado L.N."/>
            <person name="Niskanen T."/>
            <person name="Noordeloos M.E."/>
            <person name="Ohm R.A."/>
            <person name="Ortiz-Santana B."/>
            <person name="Ovrebo C."/>
            <person name="Racz N."/>
            <person name="Riley R."/>
            <person name="Savchenko A."/>
            <person name="Shiryaev A."/>
            <person name="Soop K."/>
            <person name="Spirin V."/>
            <person name="Szebenyi C."/>
            <person name="Tomsovsky M."/>
            <person name="Tulloss R.E."/>
            <person name="Uehling J."/>
            <person name="Grigoriev I.V."/>
            <person name="Vagvolgyi C."/>
            <person name="Papp T."/>
            <person name="Martin F.M."/>
            <person name="Miettinen O."/>
            <person name="Hibbett D.S."/>
            <person name="Nagy L.G."/>
        </authorList>
    </citation>
    <scope>NUCLEOTIDE SEQUENCE [LARGE SCALE GENOMIC DNA]</scope>
    <source>
        <strain evidence="4 5">CBS 309.79</strain>
    </source>
</reference>
<dbReference type="PANTHER" id="PTHR33119">
    <property type="entry name" value="IFI3P"/>
    <property type="match status" value="1"/>
</dbReference>
<dbReference type="Proteomes" id="UP000305067">
    <property type="component" value="Unassembled WGS sequence"/>
</dbReference>
<gene>
    <name evidence="4" type="ORF">BDV98DRAFT_55442</name>
</gene>
<feature type="region of interest" description="Disordered" evidence="1">
    <location>
        <begin position="1"/>
        <end position="21"/>
    </location>
</feature>
<dbReference type="OrthoDB" id="415532at2759"/>
<dbReference type="InterPro" id="IPR049207">
    <property type="entry name" value="DUF4246_N"/>
</dbReference>
<feature type="domain" description="DUF4246" evidence="3">
    <location>
        <begin position="32"/>
        <end position="96"/>
    </location>
</feature>
<name>A0A5C3QJM1_9AGAR</name>
<keyword evidence="5" id="KW-1185">Reference proteome</keyword>
<evidence type="ECO:0000259" key="2">
    <source>
        <dbReference type="Pfam" id="PF14033"/>
    </source>
</evidence>
<dbReference type="Pfam" id="PF14033">
    <property type="entry name" value="DUF4246"/>
    <property type="match status" value="1"/>
</dbReference>
<dbReference type="PANTHER" id="PTHR33119:SF1">
    <property type="entry name" value="FE2OG DIOXYGENASE DOMAIN-CONTAINING PROTEIN"/>
    <property type="match status" value="1"/>
</dbReference>
<proteinExistence type="predicted"/>
<accession>A0A5C3QJM1</accession>